<dbReference type="InterPro" id="IPR053820">
    <property type="entry name" value="MSL3_chromo-like"/>
</dbReference>
<dbReference type="Pfam" id="PF05712">
    <property type="entry name" value="MRG"/>
    <property type="match status" value="1"/>
</dbReference>
<dbReference type="GeneID" id="117649936"/>
<dbReference type="GO" id="GO:0072487">
    <property type="term" value="C:MSL complex"/>
    <property type="evidence" value="ECO:0007669"/>
    <property type="project" value="TreeGrafter"/>
</dbReference>
<dbReference type="KEGG" id="tpal:117649936"/>
<evidence type="ECO:0000256" key="8">
    <source>
        <dbReference type="SAM" id="MobiDB-lite"/>
    </source>
</evidence>
<feature type="compositionally biased region" description="Polar residues" evidence="8">
    <location>
        <begin position="387"/>
        <end position="399"/>
    </location>
</feature>
<dbReference type="SUPFAM" id="SSF54160">
    <property type="entry name" value="Chromo domain-like"/>
    <property type="match status" value="1"/>
</dbReference>
<evidence type="ECO:0000256" key="7">
    <source>
        <dbReference type="ARBA" id="ARBA00069454"/>
    </source>
</evidence>
<evidence type="ECO:0000256" key="2">
    <source>
        <dbReference type="ARBA" id="ARBA00022843"/>
    </source>
</evidence>
<evidence type="ECO:0000256" key="3">
    <source>
        <dbReference type="ARBA" id="ARBA00022853"/>
    </source>
</evidence>
<dbReference type="Gene3D" id="2.30.30.140">
    <property type="match status" value="1"/>
</dbReference>
<evidence type="ECO:0000313" key="10">
    <source>
        <dbReference type="Proteomes" id="UP000515158"/>
    </source>
</evidence>
<reference evidence="11" key="1">
    <citation type="submission" date="2025-08" db="UniProtKB">
        <authorList>
            <consortium name="RefSeq"/>
        </authorList>
    </citation>
    <scope>IDENTIFICATION</scope>
    <source>
        <tissue evidence="11">Total insect</tissue>
    </source>
</reference>
<keyword evidence="2" id="KW-0832">Ubl conjugation</keyword>
<dbReference type="PROSITE" id="PS51640">
    <property type="entry name" value="MRG"/>
    <property type="match status" value="1"/>
</dbReference>
<keyword evidence="10" id="KW-1185">Reference proteome</keyword>
<organism evidence="11">
    <name type="scientific">Thrips palmi</name>
    <name type="common">Melon thrips</name>
    <dbReference type="NCBI Taxonomy" id="161013"/>
    <lineage>
        <taxon>Eukaryota</taxon>
        <taxon>Metazoa</taxon>
        <taxon>Ecdysozoa</taxon>
        <taxon>Arthropoda</taxon>
        <taxon>Hexapoda</taxon>
        <taxon>Insecta</taxon>
        <taxon>Pterygota</taxon>
        <taxon>Neoptera</taxon>
        <taxon>Paraneoptera</taxon>
        <taxon>Thysanoptera</taxon>
        <taxon>Terebrantia</taxon>
        <taxon>Thripoidea</taxon>
        <taxon>Thripidae</taxon>
        <taxon>Thrips</taxon>
    </lineage>
</organism>
<keyword evidence="6" id="KW-0539">Nucleus</keyword>
<dbReference type="InterPro" id="IPR000953">
    <property type="entry name" value="Chromo/chromo_shadow_dom"/>
</dbReference>
<evidence type="ECO:0000259" key="9">
    <source>
        <dbReference type="SMART" id="SM00298"/>
    </source>
</evidence>
<dbReference type="SMART" id="SM00298">
    <property type="entry name" value="CHROMO"/>
    <property type="match status" value="1"/>
</dbReference>
<dbReference type="GO" id="GO:0005634">
    <property type="term" value="C:nucleus"/>
    <property type="evidence" value="ECO:0007669"/>
    <property type="project" value="UniProtKB-SubCell"/>
</dbReference>
<comment type="subcellular location">
    <subcellularLocation>
        <location evidence="1">Nucleus</location>
    </subcellularLocation>
</comment>
<dbReference type="OrthoDB" id="10044771at2759"/>
<dbReference type="AlphaFoldDB" id="A0A6P8ZV09"/>
<evidence type="ECO:0000256" key="6">
    <source>
        <dbReference type="ARBA" id="ARBA00023242"/>
    </source>
</evidence>
<dbReference type="Proteomes" id="UP000515158">
    <property type="component" value="Unplaced"/>
</dbReference>
<evidence type="ECO:0000256" key="1">
    <source>
        <dbReference type="ARBA" id="ARBA00004123"/>
    </source>
</evidence>
<dbReference type="InParanoid" id="A0A6P8ZV09"/>
<dbReference type="InterPro" id="IPR008676">
    <property type="entry name" value="MRG"/>
</dbReference>
<evidence type="ECO:0000256" key="4">
    <source>
        <dbReference type="ARBA" id="ARBA00023015"/>
    </source>
</evidence>
<sequence>MVSTRGPKFKFSEGERVLCYEPDPTKAKVLYDSKVLEVKVTKDQRGRKSIEFLIHFQGWNSSWDRCVTEDFVLKDTEENRQLQKDLAQKAQLQLCSNYRRGAYLYRKDRTKRQRKLSDRVNDSLERQKGRRRVSTSASATSNSNGSATSACVDSDQDSVSHDEDDHDGDHDEERDNNAWDENSSDESSEAEGQEHHDEEMVEERIPMEVPTGLRRLLEHDCSLINDLNKVLQLPAEPNVVTILEGFVKHCAVNQLCNSHSAAASATGASKNGQSQRYSYKYLHSNKSQDLDSICRNLTICKEVADGLRVYFDFTLADLLLYSHEKAQFAEITKSESPFRSPTPKKEPESEGEDVPVVKAEPISEEAPATEQEKNTVKVSLPSPPGRSPTSNEEQSPTVDQSRKRSLRSSHRSAPEVTSPGPSTSDAVNAPAAQCPISSLASNSSQSSIASPLAAPAVSQTGPSNSSPPKMPDMISPQNNAILSQVMTWRLVPSSTNEDSPILPSLIYGATHLARLFVRLPDLLYTGNMPSSKLKVLTSHLETFMAYLEEHTEWFADHNYKDNVNPSETD</sequence>
<keyword evidence="4" id="KW-0805">Transcription regulation</keyword>
<dbReference type="FunCoup" id="A0A6P8ZV09">
    <property type="interactions" value="694"/>
</dbReference>
<evidence type="ECO:0000256" key="5">
    <source>
        <dbReference type="ARBA" id="ARBA00023163"/>
    </source>
</evidence>
<protein>
    <recommendedName>
        <fullName evidence="7">Protein male-specific lethal-3</fullName>
    </recommendedName>
</protein>
<keyword evidence="5" id="KW-0804">Transcription</keyword>
<dbReference type="GO" id="GO:0035267">
    <property type="term" value="C:NuA4 histone acetyltransferase complex"/>
    <property type="evidence" value="ECO:0007669"/>
    <property type="project" value="TreeGrafter"/>
</dbReference>
<dbReference type="PANTHER" id="PTHR10880:SF15">
    <property type="entry name" value="MSL COMPLEX SUBUNIT 3"/>
    <property type="match status" value="1"/>
</dbReference>
<feature type="compositionally biased region" description="Basic and acidic residues" evidence="8">
    <location>
        <begin position="115"/>
        <end position="127"/>
    </location>
</feature>
<feature type="region of interest" description="Disordered" evidence="8">
    <location>
        <begin position="109"/>
        <end position="205"/>
    </location>
</feature>
<name>A0A6P8ZV09_THRPL</name>
<feature type="domain" description="Chromo" evidence="9">
    <location>
        <begin position="10"/>
        <end position="90"/>
    </location>
</feature>
<feature type="compositionally biased region" description="Basic and acidic residues" evidence="8">
    <location>
        <begin position="192"/>
        <end position="205"/>
    </location>
</feature>
<dbReference type="InterPro" id="IPR016197">
    <property type="entry name" value="Chromo-like_dom_sf"/>
</dbReference>
<accession>A0A6P8ZV09</accession>
<evidence type="ECO:0000313" key="11">
    <source>
        <dbReference type="RefSeq" id="XP_034249019.1"/>
    </source>
</evidence>
<keyword evidence="3" id="KW-0156">Chromatin regulator</keyword>
<dbReference type="FunFam" id="2.30.30.140:FF:000042">
    <property type="entry name" value="male-specific lethal 3 homolog"/>
    <property type="match status" value="1"/>
</dbReference>
<feature type="region of interest" description="Disordered" evidence="8">
    <location>
        <begin position="332"/>
        <end position="429"/>
    </location>
</feature>
<feature type="compositionally biased region" description="Low complexity" evidence="8">
    <location>
        <begin position="134"/>
        <end position="150"/>
    </location>
</feature>
<feature type="compositionally biased region" description="Acidic residues" evidence="8">
    <location>
        <begin position="182"/>
        <end position="191"/>
    </location>
</feature>
<dbReference type="GO" id="GO:0006355">
    <property type="term" value="P:regulation of DNA-templated transcription"/>
    <property type="evidence" value="ECO:0007669"/>
    <property type="project" value="InterPro"/>
</dbReference>
<dbReference type="CTD" id="38779"/>
<dbReference type="GO" id="GO:0006325">
    <property type="term" value="P:chromatin organization"/>
    <property type="evidence" value="ECO:0007669"/>
    <property type="project" value="UniProtKB-KW"/>
</dbReference>
<dbReference type="RefSeq" id="XP_034249019.1">
    <property type="nucleotide sequence ID" value="XM_034393128.1"/>
</dbReference>
<proteinExistence type="predicted"/>
<dbReference type="Pfam" id="PF22732">
    <property type="entry name" value="MSL3_chromo-like"/>
    <property type="match status" value="1"/>
</dbReference>
<feature type="region of interest" description="Disordered" evidence="8">
    <location>
        <begin position="450"/>
        <end position="471"/>
    </location>
</feature>
<dbReference type="PANTHER" id="PTHR10880">
    <property type="entry name" value="MORTALITY FACTOR 4-LIKE PROTEIN"/>
    <property type="match status" value="1"/>
</dbReference>
<dbReference type="InterPro" id="IPR038217">
    <property type="entry name" value="MRG_C_sf"/>
</dbReference>
<dbReference type="Gene3D" id="1.10.274.30">
    <property type="entry name" value="MRG domain"/>
    <property type="match status" value="2"/>
</dbReference>
<feature type="compositionally biased region" description="Basic and acidic residues" evidence="8">
    <location>
        <begin position="158"/>
        <end position="177"/>
    </location>
</feature>
<gene>
    <name evidence="11" type="primary">LOC117649936</name>
</gene>
<dbReference type="InterPro" id="IPR026541">
    <property type="entry name" value="MRG_dom"/>
</dbReference>